<evidence type="ECO:0000313" key="3">
    <source>
        <dbReference type="Proteomes" id="UP001314170"/>
    </source>
</evidence>
<accession>A0AAV1RHX0</accession>
<feature type="transmembrane region" description="Helical" evidence="1">
    <location>
        <begin position="21"/>
        <end position="39"/>
    </location>
</feature>
<dbReference type="Proteomes" id="UP001314170">
    <property type="component" value="Unassembled WGS sequence"/>
</dbReference>
<comment type="caution">
    <text evidence="2">The sequence shown here is derived from an EMBL/GenBank/DDBJ whole genome shotgun (WGS) entry which is preliminary data.</text>
</comment>
<dbReference type="EMBL" id="CAWUPB010000994">
    <property type="protein sequence ID" value="CAK7336314.1"/>
    <property type="molecule type" value="Genomic_DNA"/>
</dbReference>
<reference evidence="2 3" key="1">
    <citation type="submission" date="2024-01" db="EMBL/GenBank/DDBJ databases">
        <authorList>
            <person name="Waweru B."/>
        </authorList>
    </citation>
    <scope>NUCLEOTIDE SEQUENCE [LARGE SCALE GENOMIC DNA]</scope>
</reference>
<keyword evidence="1" id="KW-0472">Membrane</keyword>
<sequence length="56" mass="6316">MAYFLRFSCTFKQLQRQKEKIAPILTGLSSLQISLGMFHPMGSSKAHAFVKNVVLD</sequence>
<evidence type="ECO:0000256" key="1">
    <source>
        <dbReference type="SAM" id="Phobius"/>
    </source>
</evidence>
<name>A0AAV1RHX0_9ROSI</name>
<keyword evidence="1" id="KW-0812">Transmembrane</keyword>
<keyword evidence="1" id="KW-1133">Transmembrane helix</keyword>
<evidence type="ECO:0000313" key="2">
    <source>
        <dbReference type="EMBL" id="CAK7336314.1"/>
    </source>
</evidence>
<organism evidence="2 3">
    <name type="scientific">Dovyalis caffra</name>
    <dbReference type="NCBI Taxonomy" id="77055"/>
    <lineage>
        <taxon>Eukaryota</taxon>
        <taxon>Viridiplantae</taxon>
        <taxon>Streptophyta</taxon>
        <taxon>Embryophyta</taxon>
        <taxon>Tracheophyta</taxon>
        <taxon>Spermatophyta</taxon>
        <taxon>Magnoliopsida</taxon>
        <taxon>eudicotyledons</taxon>
        <taxon>Gunneridae</taxon>
        <taxon>Pentapetalae</taxon>
        <taxon>rosids</taxon>
        <taxon>fabids</taxon>
        <taxon>Malpighiales</taxon>
        <taxon>Salicaceae</taxon>
        <taxon>Flacourtieae</taxon>
        <taxon>Dovyalis</taxon>
    </lineage>
</organism>
<proteinExistence type="predicted"/>
<keyword evidence="3" id="KW-1185">Reference proteome</keyword>
<dbReference type="AlphaFoldDB" id="A0AAV1RHX0"/>
<gene>
    <name evidence="2" type="ORF">DCAF_LOCUS11322</name>
</gene>
<protein>
    <submittedName>
        <fullName evidence="2">Uncharacterized protein</fullName>
    </submittedName>
</protein>